<dbReference type="Pfam" id="PF12937">
    <property type="entry name" value="F-box-like"/>
    <property type="match status" value="1"/>
</dbReference>
<organism evidence="2 3">
    <name type="scientific">Exidia glandulosa HHB12029</name>
    <dbReference type="NCBI Taxonomy" id="1314781"/>
    <lineage>
        <taxon>Eukaryota</taxon>
        <taxon>Fungi</taxon>
        <taxon>Dikarya</taxon>
        <taxon>Basidiomycota</taxon>
        <taxon>Agaricomycotina</taxon>
        <taxon>Agaricomycetes</taxon>
        <taxon>Auriculariales</taxon>
        <taxon>Exidiaceae</taxon>
        <taxon>Exidia</taxon>
    </lineage>
</organism>
<dbReference type="InterPro" id="IPR036047">
    <property type="entry name" value="F-box-like_dom_sf"/>
</dbReference>
<sequence>MAEANFAQAQRQRDEHHLAALYQQHAEALARTRAQDDELERTRRAFESATTSARIARLDLEIAERALKQHIDAISERSAAISPIQRLPSELLLRIFRSRSLDDSCGRCQSSFIVAGTCRRWRKLALESTALWSIYLDLVKRPVYAAEYVRAVLARSGNQSLVVTVLAPQQLGAEMVRDLNEILPDVITRANYLSILACHPTLFSGHQNIDISTTIFKFLQLPTPQLAHLMILGTGVRLGDARLLPAAPLLAFIELVAYPLSRLPAAPLQAVQVLDLEGQYELPDMALLHEMVPNVRRLIITRLSPCHMQETPVPVHFAHLEHLELDGIDLLSSFPHDGLPALTCLIVGSGRFADDNSLPPPATITETEAATF</sequence>
<dbReference type="Gene3D" id="1.20.1280.50">
    <property type="match status" value="1"/>
</dbReference>
<evidence type="ECO:0000313" key="3">
    <source>
        <dbReference type="Proteomes" id="UP000077266"/>
    </source>
</evidence>
<dbReference type="AlphaFoldDB" id="A0A165ZRX8"/>
<dbReference type="SUPFAM" id="SSF52058">
    <property type="entry name" value="L domain-like"/>
    <property type="match status" value="1"/>
</dbReference>
<keyword evidence="3" id="KW-1185">Reference proteome</keyword>
<gene>
    <name evidence="2" type="ORF">EXIGLDRAFT_775639</name>
</gene>
<evidence type="ECO:0000259" key="1">
    <source>
        <dbReference type="Pfam" id="PF12937"/>
    </source>
</evidence>
<dbReference type="SUPFAM" id="SSF81383">
    <property type="entry name" value="F-box domain"/>
    <property type="match status" value="1"/>
</dbReference>
<accession>A0A165ZRX8</accession>
<evidence type="ECO:0000313" key="2">
    <source>
        <dbReference type="EMBL" id="KZV85349.1"/>
    </source>
</evidence>
<proteinExistence type="predicted"/>
<dbReference type="Proteomes" id="UP000077266">
    <property type="component" value="Unassembled WGS sequence"/>
</dbReference>
<name>A0A165ZRX8_EXIGL</name>
<protein>
    <recommendedName>
        <fullName evidence="1">F-box domain-containing protein</fullName>
    </recommendedName>
</protein>
<dbReference type="InterPro" id="IPR001810">
    <property type="entry name" value="F-box_dom"/>
</dbReference>
<reference evidence="2 3" key="1">
    <citation type="journal article" date="2016" name="Mol. Biol. Evol.">
        <title>Comparative Genomics of Early-Diverging Mushroom-Forming Fungi Provides Insights into the Origins of Lignocellulose Decay Capabilities.</title>
        <authorList>
            <person name="Nagy L.G."/>
            <person name="Riley R."/>
            <person name="Tritt A."/>
            <person name="Adam C."/>
            <person name="Daum C."/>
            <person name="Floudas D."/>
            <person name="Sun H."/>
            <person name="Yadav J.S."/>
            <person name="Pangilinan J."/>
            <person name="Larsson K.H."/>
            <person name="Matsuura K."/>
            <person name="Barry K."/>
            <person name="Labutti K."/>
            <person name="Kuo R."/>
            <person name="Ohm R.A."/>
            <person name="Bhattacharya S.S."/>
            <person name="Shirouzu T."/>
            <person name="Yoshinaga Y."/>
            <person name="Martin F.M."/>
            <person name="Grigoriev I.V."/>
            <person name="Hibbett D.S."/>
        </authorList>
    </citation>
    <scope>NUCLEOTIDE SEQUENCE [LARGE SCALE GENOMIC DNA]</scope>
    <source>
        <strain evidence="2 3">HHB12029</strain>
    </source>
</reference>
<dbReference type="EMBL" id="KV426191">
    <property type="protein sequence ID" value="KZV85349.1"/>
    <property type="molecule type" value="Genomic_DNA"/>
</dbReference>
<dbReference type="InParanoid" id="A0A165ZRX8"/>
<feature type="domain" description="F-box" evidence="1">
    <location>
        <begin position="84"/>
        <end position="132"/>
    </location>
</feature>
<dbReference type="OrthoDB" id="3365698at2759"/>